<reference evidence="3" key="1">
    <citation type="journal article" date="2019" name="Int. J. Syst. Evol. Microbiol.">
        <title>The Global Catalogue of Microorganisms (GCM) 10K type strain sequencing project: providing services to taxonomists for standard genome sequencing and annotation.</title>
        <authorList>
            <consortium name="The Broad Institute Genomics Platform"/>
            <consortium name="The Broad Institute Genome Sequencing Center for Infectious Disease"/>
            <person name="Wu L."/>
            <person name="Ma J."/>
        </authorList>
    </citation>
    <scope>NUCLEOTIDE SEQUENCE [LARGE SCALE GENOMIC DNA]</scope>
    <source>
        <strain evidence="3">CECT 8010</strain>
    </source>
</reference>
<gene>
    <name evidence="2" type="ORF">ACFOW1_05515</name>
</gene>
<accession>A0ABV8PVZ2</accession>
<sequence>MKQLVKVVCSLLFLTAIVSLSSYTNENTGYRSIKFPYKKAGFTQREAAAHLLSRFTFGATPGQIDEVVDEGVEKWFAEQLEAKLPDDSLQQKLASYDALQMDNNAIINKFPQGGILLRLAVKDGFIDKDSVNKADRKEYRDKIAEYMRLKGYKPQQELYRQLINQKILRAAYTNNQLQEVLTSFWFNHFNVSLTKNECADFVLAYERDVIRPNVLGKFEDLLLATAKSPAMLNYLDNAKSVANDNTPIPPRLAAFYAKIQKGEQMGNDSLTMQQMAAIDKFQKAKKTQGLNENYAREIMELHTLGVDGGYTQTDVTNAAKVLTGWTIYPTLNPYGGEAAKKALDRIGEDKLIQQGFVHDGDFAFAANKHDKTEKVVLGKTFVANGGYDEGLQLIKLLAHHTSTARFISKKLAVRFVNDNPPTSLIDKMSKTFLNSDGDIKKVLITMVSSPEFWSKDALREKTKSPFELAISAVRGLNATISQPYQIYNWVSKMGERMYYYQAPTGFPDKGEYWINTGSLLNRMNFGLALASQRIPGVTFNLASLNNNHEPESAEAALSIYSKLLMPERDVTQTIKRLTPLINDPDIHTKIANAASTSPVPQAATTDNAMMGDNMMANTDIASRDQKTLKENPGKKTAPEIPLQRLMAVAGNNSMLSQVTGIIIGSPEFQRK</sequence>
<dbReference type="RefSeq" id="WP_379012747.1">
    <property type="nucleotide sequence ID" value="NZ_JBHSDC010000003.1"/>
</dbReference>
<keyword evidence="3" id="KW-1185">Reference proteome</keyword>
<dbReference type="EMBL" id="JBHSDC010000003">
    <property type="protein sequence ID" value="MFC4231338.1"/>
    <property type="molecule type" value="Genomic_DNA"/>
</dbReference>
<evidence type="ECO:0000256" key="1">
    <source>
        <dbReference type="SAM" id="SignalP"/>
    </source>
</evidence>
<dbReference type="InterPro" id="IPR014917">
    <property type="entry name" value="DUF1800"/>
</dbReference>
<proteinExistence type="predicted"/>
<evidence type="ECO:0000313" key="3">
    <source>
        <dbReference type="Proteomes" id="UP001595906"/>
    </source>
</evidence>
<evidence type="ECO:0000313" key="2">
    <source>
        <dbReference type="EMBL" id="MFC4231338.1"/>
    </source>
</evidence>
<dbReference type="Proteomes" id="UP001595906">
    <property type="component" value="Unassembled WGS sequence"/>
</dbReference>
<name>A0ABV8PVZ2_9BACT</name>
<organism evidence="2 3">
    <name type="scientific">Parasediminibacterium paludis</name>
    <dbReference type="NCBI Taxonomy" id="908966"/>
    <lineage>
        <taxon>Bacteria</taxon>
        <taxon>Pseudomonadati</taxon>
        <taxon>Bacteroidota</taxon>
        <taxon>Chitinophagia</taxon>
        <taxon>Chitinophagales</taxon>
        <taxon>Chitinophagaceae</taxon>
        <taxon>Parasediminibacterium</taxon>
    </lineage>
</organism>
<keyword evidence="1" id="KW-0732">Signal</keyword>
<protein>
    <submittedName>
        <fullName evidence="2">DUF1800 domain-containing protein</fullName>
    </submittedName>
</protein>
<comment type="caution">
    <text evidence="2">The sequence shown here is derived from an EMBL/GenBank/DDBJ whole genome shotgun (WGS) entry which is preliminary data.</text>
</comment>
<dbReference type="Pfam" id="PF08811">
    <property type="entry name" value="DUF1800"/>
    <property type="match status" value="1"/>
</dbReference>
<feature type="signal peptide" evidence="1">
    <location>
        <begin position="1"/>
        <end position="24"/>
    </location>
</feature>
<feature type="chain" id="PRO_5045141423" evidence="1">
    <location>
        <begin position="25"/>
        <end position="671"/>
    </location>
</feature>